<dbReference type="Proteomes" id="UP001165498">
    <property type="component" value="Unassembled WGS sequence"/>
</dbReference>
<evidence type="ECO:0000313" key="2">
    <source>
        <dbReference type="Proteomes" id="UP001165498"/>
    </source>
</evidence>
<proteinExistence type="predicted"/>
<protein>
    <submittedName>
        <fullName evidence="1">GNAT family N-acetyltransferase</fullName>
    </submittedName>
</protein>
<organism evidence="1 2">
    <name type="scientific">Tahibacter harae</name>
    <dbReference type="NCBI Taxonomy" id="2963937"/>
    <lineage>
        <taxon>Bacteria</taxon>
        <taxon>Pseudomonadati</taxon>
        <taxon>Pseudomonadota</taxon>
        <taxon>Gammaproteobacteria</taxon>
        <taxon>Lysobacterales</taxon>
        <taxon>Rhodanobacteraceae</taxon>
        <taxon>Tahibacter</taxon>
    </lineage>
</organism>
<dbReference type="Gene3D" id="3.40.630.30">
    <property type="match status" value="1"/>
</dbReference>
<evidence type="ECO:0000313" key="1">
    <source>
        <dbReference type="EMBL" id="MCQ4166283.1"/>
    </source>
</evidence>
<accession>A0ABT1QVG8</accession>
<dbReference type="PANTHER" id="PTHR47017">
    <property type="entry name" value="ACYL-COA"/>
    <property type="match status" value="1"/>
</dbReference>
<keyword evidence="2" id="KW-1185">Reference proteome</keyword>
<dbReference type="Pfam" id="PF04339">
    <property type="entry name" value="FemAB_like"/>
    <property type="match status" value="1"/>
</dbReference>
<comment type="caution">
    <text evidence="1">The sequence shown here is derived from an EMBL/GenBank/DDBJ whole genome shotgun (WGS) entry which is preliminary data.</text>
</comment>
<reference evidence="1" key="1">
    <citation type="submission" date="2022-07" db="EMBL/GenBank/DDBJ databases">
        <title>Tahibacter sp., a new gammaproteobacterium isolated from the silt sample collected at pig farm.</title>
        <authorList>
            <person name="Chen H."/>
        </authorList>
    </citation>
    <scope>NUCLEOTIDE SEQUENCE</scope>
    <source>
        <strain evidence="1">P2K</strain>
    </source>
</reference>
<dbReference type="InterPro" id="IPR007434">
    <property type="entry name" value="FemAB-like"/>
</dbReference>
<sequence>MAASAEVRFLSGLDEIAAQDWDALRPDDNPFLAHAFLAGLERHGCIRAELGWLPWHAVLLDAGRAVAAAPCYLKDNSHGEFVFDWSWAEAYQRHGLDYYPKLLVAVPYSPVTGPRLLGAPAQRQVLLRALSQACGRYGLSSAHVNFVAEDSAADFAADTWLPRHDWQFHWHNRGYRDFDDFLAALKPKKRKNLRQERARVAAQGVSLETLHGDELDDADWHFVHACYKETFAEKGNYPALTEAFLRHLGQAMPRNLVVFLARQHGERVAMALCLRSHGTLYGRYWGCTREIPGLHFEACYYQGLDYCLREGLQRFEPGAQGEHKIARGFLPTPTRSFHYIAQPPFREAIRRALQTEELHWQHNGAYFRAQSPYADDDSGAGA</sequence>
<dbReference type="InterPro" id="IPR016181">
    <property type="entry name" value="Acyl_CoA_acyltransferase"/>
</dbReference>
<name>A0ABT1QVG8_9GAMM</name>
<dbReference type="PANTHER" id="PTHR47017:SF1">
    <property type="entry name" value="ACYL-COA"/>
    <property type="match status" value="1"/>
</dbReference>
<dbReference type="EMBL" id="JANFQO010000015">
    <property type="protein sequence ID" value="MCQ4166283.1"/>
    <property type="molecule type" value="Genomic_DNA"/>
</dbReference>
<dbReference type="RefSeq" id="WP_255915474.1">
    <property type="nucleotide sequence ID" value="NZ_JANFQO010000015.1"/>
</dbReference>
<gene>
    <name evidence="1" type="ORF">NM961_16315</name>
</gene>
<dbReference type="SUPFAM" id="SSF55729">
    <property type="entry name" value="Acyl-CoA N-acyltransferases (Nat)"/>
    <property type="match status" value="1"/>
</dbReference>